<name>A0A0L6U809_9BASI</name>
<reference evidence="1 2" key="1">
    <citation type="submission" date="2015-08" db="EMBL/GenBank/DDBJ databases">
        <title>Next Generation Sequencing and Analysis of the Genome of Puccinia sorghi L Schw, the Causal Agent of Maize Common Rust.</title>
        <authorList>
            <person name="Rochi L."/>
            <person name="Burguener G."/>
            <person name="Darino M."/>
            <person name="Turjanski A."/>
            <person name="Kreff E."/>
            <person name="Dieguez M.J."/>
            <person name="Sacco F."/>
        </authorList>
    </citation>
    <scope>NUCLEOTIDE SEQUENCE [LARGE SCALE GENOMIC DNA]</scope>
    <source>
        <strain evidence="1 2">RO10H11247</strain>
    </source>
</reference>
<dbReference type="VEuPathDB" id="FungiDB:VP01_891g3"/>
<dbReference type="AlphaFoldDB" id="A0A0L6U809"/>
<evidence type="ECO:0000313" key="2">
    <source>
        <dbReference type="Proteomes" id="UP000037035"/>
    </source>
</evidence>
<gene>
    <name evidence="1" type="ORF">VP01_891g3</name>
</gene>
<organism evidence="1 2">
    <name type="scientific">Puccinia sorghi</name>
    <dbReference type="NCBI Taxonomy" id="27349"/>
    <lineage>
        <taxon>Eukaryota</taxon>
        <taxon>Fungi</taxon>
        <taxon>Dikarya</taxon>
        <taxon>Basidiomycota</taxon>
        <taxon>Pucciniomycotina</taxon>
        <taxon>Pucciniomycetes</taxon>
        <taxon>Pucciniales</taxon>
        <taxon>Pucciniaceae</taxon>
        <taxon>Puccinia</taxon>
    </lineage>
</organism>
<dbReference type="EMBL" id="LAVV01014515">
    <property type="protein sequence ID" value="KNZ44689.1"/>
    <property type="molecule type" value="Genomic_DNA"/>
</dbReference>
<evidence type="ECO:0000313" key="1">
    <source>
        <dbReference type="EMBL" id="KNZ44689.1"/>
    </source>
</evidence>
<proteinExistence type="predicted"/>
<protein>
    <submittedName>
        <fullName evidence="1">Uncharacterized protein</fullName>
    </submittedName>
</protein>
<sequence length="188" mass="21209">MTPNGQADRARLFGRTTLARNPFQAPSLRNVWDAAKRCLNQLAKGKSKDAEGGNDAPRETLYQPWITDSTVTGRILPFLWPEMRAQRESKQASGAPVDKKIDLFMDAHDYQLPSSQDLAEVTLAFHDPPTFARKLTTLLQIAPTRKGCPSVLFQPRKSYPYQSPNYPPCLITYNYDPYICLSFTTRAV</sequence>
<dbReference type="Proteomes" id="UP000037035">
    <property type="component" value="Unassembled WGS sequence"/>
</dbReference>
<keyword evidence="2" id="KW-1185">Reference proteome</keyword>
<comment type="caution">
    <text evidence="1">The sequence shown here is derived from an EMBL/GenBank/DDBJ whole genome shotgun (WGS) entry which is preliminary data.</text>
</comment>
<accession>A0A0L6U809</accession>